<feature type="signal peptide" evidence="1">
    <location>
        <begin position="1"/>
        <end position="22"/>
    </location>
</feature>
<comment type="caution">
    <text evidence="2">The sequence shown here is derived from an EMBL/GenBank/DDBJ whole genome shotgun (WGS) entry which is preliminary data.</text>
</comment>
<dbReference type="Proteomes" id="UP000622580">
    <property type="component" value="Unassembled WGS sequence"/>
</dbReference>
<name>A0A941D2R3_9CAUL</name>
<evidence type="ECO:0000256" key="1">
    <source>
        <dbReference type="SAM" id="SignalP"/>
    </source>
</evidence>
<protein>
    <submittedName>
        <fullName evidence="2">SRPBCC family protein</fullName>
    </submittedName>
</protein>
<feature type="chain" id="PRO_5037105644" evidence="1">
    <location>
        <begin position="23"/>
        <end position="159"/>
    </location>
</feature>
<dbReference type="InterPro" id="IPR023393">
    <property type="entry name" value="START-like_dom_sf"/>
</dbReference>
<dbReference type="RefSeq" id="WP_215340157.1">
    <property type="nucleotide sequence ID" value="NZ_JAGSGD010000001.1"/>
</dbReference>
<accession>A0A941D2R3</accession>
<dbReference type="SUPFAM" id="SSF55961">
    <property type="entry name" value="Bet v1-like"/>
    <property type="match status" value="1"/>
</dbReference>
<dbReference type="InterPro" id="IPR019587">
    <property type="entry name" value="Polyketide_cyclase/dehydratase"/>
</dbReference>
<evidence type="ECO:0000313" key="3">
    <source>
        <dbReference type="Proteomes" id="UP000622580"/>
    </source>
</evidence>
<dbReference type="AlphaFoldDB" id="A0A941D2R3"/>
<gene>
    <name evidence="2" type="ORF">JKL49_10245</name>
</gene>
<dbReference type="Gene3D" id="3.30.530.20">
    <property type="match status" value="1"/>
</dbReference>
<reference evidence="2" key="1">
    <citation type="submission" date="2021-04" db="EMBL/GenBank/DDBJ databases">
        <title>Draft genome assembly of strain Phenylobacterium sp. 20VBR1 using MiniION and Illumina platforms.</title>
        <authorList>
            <person name="Thomas F.A."/>
            <person name="Krishnan K.P."/>
            <person name="Sinha R.K."/>
        </authorList>
    </citation>
    <scope>NUCLEOTIDE SEQUENCE</scope>
    <source>
        <strain evidence="2">20VBR1</strain>
    </source>
</reference>
<organism evidence="2 3">
    <name type="scientific">Phenylobacterium glaciei</name>
    <dbReference type="NCBI Taxonomy" id="2803784"/>
    <lineage>
        <taxon>Bacteria</taxon>
        <taxon>Pseudomonadati</taxon>
        <taxon>Pseudomonadota</taxon>
        <taxon>Alphaproteobacteria</taxon>
        <taxon>Caulobacterales</taxon>
        <taxon>Caulobacteraceae</taxon>
        <taxon>Phenylobacterium</taxon>
    </lineage>
</organism>
<keyword evidence="1" id="KW-0732">Signal</keyword>
<proteinExistence type="predicted"/>
<dbReference type="EMBL" id="JAGSGD010000001">
    <property type="protein sequence ID" value="MBR7619768.1"/>
    <property type="molecule type" value="Genomic_DNA"/>
</dbReference>
<keyword evidence="3" id="KW-1185">Reference proteome</keyword>
<dbReference type="PANTHER" id="PTHR39332">
    <property type="entry name" value="BLL4707 PROTEIN"/>
    <property type="match status" value="1"/>
</dbReference>
<evidence type="ECO:0000313" key="2">
    <source>
        <dbReference type="EMBL" id="MBR7619768.1"/>
    </source>
</evidence>
<sequence length="159" mass="16308">MRVLNLLAATAMLGLAAAPAGAASLSRSVDVTGAPSAVWAKIGSFCAIQDWHPAIGSCVLDGKSPPTRTLKTKDGATFVELRTARSDAEHRYAYTFISSPLPVTGYTSTFQVVSKGQGASTIVWSGAYTPNPGKAMDANDALAGIYESGLTAIKASLGG</sequence>
<dbReference type="Pfam" id="PF10604">
    <property type="entry name" value="Polyketide_cyc2"/>
    <property type="match status" value="1"/>
</dbReference>
<dbReference type="CDD" id="cd07821">
    <property type="entry name" value="PYR_PYL_RCAR_like"/>
    <property type="match status" value="1"/>
</dbReference>
<dbReference type="PANTHER" id="PTHR39332:SF7">
    <property type="entry name" value="SRPBCC FAMILY PROTEIN"/>
    <property type="match status" value="1"/>
</dbReference>